<evidence type="ECO:0000259" key="15">
    <source>
        <dbReference type="Pfam" id="PF00441"/>
    </source>
</evidence>
<dbReference type="Pfam" id="PF02771">
    <property type="entry name" value="Acyl-CoA_dh_N"/>
    <property type="match status" value="1"/>
</dbReference>
<dbReference type="PROSITE" id="PS00073">
    <property type="entry name" value="ACYL_COA_DH_2"/>
    <property type="match status" value="1"/>
</dbReference>
<feature type="binding site" evidence="12">
    <location>
        <position position="139"/>
    </location>
    <ligand>
        <name>substrate</name>
    </ligand>
</feature>
<dbReference type="InterPro" id="IPR046373">
    <property type="entry name" value="Acyl-CoA_Oxase/DH_mid-dom_sf"/>
</dbReference>
<feature type="domain" description="Acyl-CoA dehydrogenase/oxidase C-terminal" evidence="15">
    <location>
        <begin position="236"/>
        <end position="384"/>
    </location>
</feature>
<dbReference type="FunFam" id="1.10.540.10:FF:000022">
    <property type="entry name" value="Isovaleryl-CoA dehydrogenase isoform 2"/>
    <property type="match status" value="1"/>
</dbReference>
<sequence length="389" mass="42253">MKSTYIPLHFGYDETIDLLRDQINSFATNEIAPLAHSIDQSNEFPNHLWAKLGEMGLLGVTVSESYGGAEMGYLAHVVAMEEISRASASVGLSYGAHSNLCVNQIHRNGTQSQKEKYLPKLVSGEHVGALAMSEPGAGSDVIAMQLKAERNGDVYILNGNKMWITNGPDAHTYVVYAKTAPDLNANGITAFIVERGFSGFSQAQKLDKLGMRGSNTCELVFNDCHVPAENVLGFENQGVKVLMSGLDYERVVLAGGPLGIMQACMDLVVPYIHDRKQFGQAIGQFQLVQGKIADMYTQMNAAKAYVYTVAGACDRGETTRKDAAGAILYSAEVATRMALDTIQLLGGNGYINEFSAGRLLRDAKLYEIGAGTSEIRRMLIGRELFDESR</sequence>
<comment type="similarity">
    <text evidence="3 14">Belongs to the acyl-CoA dehydrogenase family.</text>
</comment>
<dbReference type="GO" id="GO:0050660">
    <property type="term" value="F:flavin adenine dinucleotide binding"/>
    <property type="evidence" value="ECO:0007669"/>
    <property type="project" value="InterPro"/>
</dbReference>
<dbReference type="OrthoDB" id="9769473at2"/>
<feature type="domain" description="Acyl-CoA oxidase/dehydrogenase middle" evidence="16">
    <location>
        <begin position="129"/>
        <end position="224"/>
    </location>
</feature>
<feature type="binding site" evidence="12">
    <location>
        <begin position="370"/>
        <end position="371"/>
    </location>
    <ligand>
        <name>substrate</name>
    </ligand>
</feature>
<evidence type="ECO:0000256" key="1">
    <source>
        <dbReference type="ARBA" id="ARBA00001974"/>
    </source>
</evidence>
<keyword evidence="19" id="KW-1185">Reference proteome</keyword>
<dbReference type="PROSITE" id="PS00072">
    <property type="entry name" value="ACYL_COA_DH_1"/>
    <property type="match status" value="1"/>
</dbReference>
<evidence type="ECO:0000256" key="3">
    <source>
        <dbReference type="ARBA" id="ARBA00009347"/>
    </source>
</evidence>
<evidence type="ECO:0000256" key="11">
    <source>
        <dbReference type="PIRSR" id="PIRSR634183-1"/>
    </source>
</evidence>
<keyword evidence="7 13" id="KW-0274">FAD</keyword>
<evidence type="ECO:0000256" key="2">
    <source>
        <dbReference type="ARBA" id="ARBA00004898"/>
    </source>
</evidence>
<dbReference type="InterPro" id="IPR009100">
    <property type="entry name" value="AcylCoA_DH/oxidase_NM_dom_sf"/>
</dbReference>
<reference evidence="18 19" key="1">
    <citation type="submission" date="2018-08" db="EMBL/GenBank/DDBJ databases">
        <title>Vibrio isolated from the Eastern China Marginal Seas.</title>
        <authorList>
            <person name="Li Y."/>
        </authorList>
    </citation>
    <scope>NUCLEOTIDE SEQUENCE [LARGE SCALE GENOMIC DNA]</scope>
    <source>
        <strain evidence="18 19">BEI233</strain>
    </source>
</reference>
<feature type="binding site" evidence="13">
    <location>
        <begin position="130"/>
        <end position="139"/>
    </location>
    <ligand>
        <name>FAD</name>
        <dbReference type="ChEBI" id="CHEBI:57692"/>
    </ligand>
</feature>
<keyword evidence="8" id="KW-0809">Transit peptide</keyword>
<dbReference type="PANTHER" id="PTHR43884">
    <property type="entry name" value="ACYL-COA DEHYDROGENASE"/>
    <property type="match status" value="1"/>
</dbReference>
<evidence type="ECO:0000256" key="5">
    <source>
        <dbReference type="ARBA" id="ARBA00018258"/>
    </source>
</evidence>
<accession>A0A3A6QRS0</accession>
<evidence type="ECO:0000256" key="9">
    <source>
        <dbReference type="ARBA" id="ARBA00023002"/>
    </source>
</evidence>
<dbReference type="InterPro" id="IPR009075">
    <property type="entry name" value="AcylCo_DH/oxidase_C"/>
</dbReference>
<dbReference type="InterPro" id="IPR013786">
    <property type="entry name" value="AcylCoA_DH/ox_N"/>
</dbReference>
<dbReference type="InterPro" id="IPR006091">
    <property type="entry name" value="Acyl-CoA_Oxase/DH_mid-dom"/>
</dbReference>
<comment type="catalytic activity">
    <reaction evidence="10">
        <text>3-methylbutanoyl-CoA + oxidized [electron-transfer flavoprotein] + H(+) = 3-methylbut-2-enoyl-CoA + reduced [electron-transfer flavoprotein]</text>
        <dbReference type="Rhea" id="RHEA:12276"/>
        <dbReference type="Rhea" id="RHEA-COMP:10685"/>
        <dbReference type="Rhea" id="RHEA-COMP:10686"/>
        <dbReference type="ChEBI" id="CHEBI:15378"/>
        <dbReference type="ChEBI" id="CHEBI:57344"/>
        <dbReference type="ChEBI" id="CHEBI:57345"/>
        <dbReference type="ChEBI" id="CHEBI:57692"/>
        <dbReference type="ChEBI" id="CHEBI:58307"/>
        <dbReference type="EC" id="1.3.8.4"/>
    </reaction>
</comment>
<evidence type="ECO:0000256" key="7">
    <source>
        <dbReference type="ARBA" id="ARBA00022827"/>
    </source>
</evidence>
<evidence type="ECO:0000256" key="13">
    <source>
        <dbReference type="PIRSR" id="PIRSR634183-3"/>
    </source>
</evidence>
<dbReference type="Gene3D" id="1.10.540.10">
    <property type="entry name" value="Acyl-CoA dehydrogenase/oxidase, N-terminal domain"/>
    <property type="match status" value="1"/>
</dbReference>
<feature type="binding site" evidence="12">
    <location>
        <begin position="247"/>
        <end position="250"/>
    </location>
    <ligand>
        <name>substrate</name>
    </ligand>
</feature>
<keyword evidence="6 14" id="KW-0285">Flavoprotein</keyword>
<evidence type="ECO:0000256" key="6">
    <source>
        <dbReference type="ARBA" id="ARBA00022630"/>
    </source>
</evidence>
<dbReference type="InterPro" id="IPR034183">
    <property type="entry name" value="IVD"/>
</dbReference>
<evidence type="ECO:0000256" key="12">
    <source>
        <dbReference type="PIRSR" id="PIRSR634183-2"/>
    </source>
</evidence>
<name>A0A3A6QRS0_9VIBR</name>
<dbReference type="CDD" id="cd01156">
    <property type="entry name" value="IVD"/>
    <property type="match status" value="1"/>
</dbReference>
<dbReference type="FunFam" id="2.40.110.10:FF:000004">
    <property type="entry name" value="Isovaleryl-CoA dehydrogenase, mitochondrial"/>
    <property type="match status" value="1"/>
</dbReference>
<feature type="domain" description="Acyl-CoA dehydrogenase/oxidase N-terminal" evidence="17">
    <location>
        <begin position="14"/>
        <end position="125"/>
    </location>
</feature>
<dbReference type="GO" id="GO:0008470">
    <property type="term" value="F:3-methylbutanoyl-CoA dehydrogenase activity"/>
    <property type="evidence" value="ECO:0007669"/>
    <property type="project" value="UniProtKB-EC"/>
</dbReference>
<evidence type="ECO:0000256" key="4">
    <source>
        <dbReference type="ARBA" id="ARBA00012044"/>
    </source>
</evidence>
<organism evidence="18 19">
    <name type="scientific">Vibrio sinensis</name>
    <dbReference type="NCBI Taxonomy" id="2302434"/>
    <lineage>
        <taxon>Bacteria</taxon>
        <taxon>Pseudomonadati</taxon>
        <taxon>Pseudomonadota</taxon>
        <taxon>Gammaproteobacteria</taxon>
        <taxon>Vibrionales</taxon>
        <taxon>Vibrionaceae</taxon>
        <taxon>Vibrio</taxon>
    </lineage>
</organism>
<proteinExistence type="inferred from homology"/>
<dbReference type="PIRSF" id="PIRSF016578">
    <property type="entry name" value="HsaA"/>
    <property type="match status" value="1"/>
</dbReference>
<feature type="binding site" evidence="13">
    <location>
        <begin position="163"/>
        <end position="165"/>
    </location>
    <ligand>
        <name>FAD</name>
        <dbReference type="ChEBI" id="CHEBI:57692"/>
    </ligand>
</feature>
<dbReference type="AlphaFoldDB" id="A0A3A6QRS0"/>
<dbReference type="FunFam" id="1.20.140.10:FF:000003">
    <property type="entry name" value="isovaleryl-CoA dehydrogenase, mitochondrial"/>
    <property type="match status" value="1"/>
</dbReference>
<dbReference type="Gene3D" id="2.40.110.10">
    <property type="entry name" value="Butyryl-CoA Dehydrogenase, subunit A, domain 2"/>
    <property type="match status" value="1"/>
</dbReference>
<keyword evidence="9 14" id="KW-0560">Oxidoreductase</keyword>
<dbReference type="Proteomes" id="UP000273252">
    <property type="component" value="Unassembled WGS sequence"/>
</dbReference>
<protein>
    <recommendedName>
        <fullName evidence="5">Isovaleryl-CoA dehydrogenase, mitochondrial</fullName>
        <ecNumber evidence="4">1.3.8.4</ecNumber>
    </recommendedName>
</protein>
<evidence type="ECO:0000256" key="14">
    <source>
        <dbReference type="RuleBase" id="RU362125"/>
    </source>
</evidence>
<dbReference type="InterPro" id="IPR036250">
    <property type="entry name" value="AcylCo_DH-like_C"/>
</dbReference>
<feature type="active site" description="Proton acceptor" evidence="11">
    <location>
        <position position="249"/>
    </location>
</feature>
<feature type="binding site" evidence="13">
    <location>
        <position position="275"/>
    </location>
    <ligand>
        <name>FAD</name>
        <dbReference type="ChEBI" id="CHEBI:57692"/>
    </ligand>
</feature>
<evidence type="ECO:0000259" key="16">
    <source>
        <dbReference type="Pfam" id="PF02770"/>
    </source>
</evidence>
<dbReference type="RefSeq" id="WP_120029356.1">
    <property type="nucleotide sequence ID" value="NZ_QVMU01000001.1"/>
</dbReference>
<evidence type="ECO:0000256" key="8">
    <source>
        <dbReference type="ARBA" id="ARBA00022946"/>
    </source>
</evidence>
<evidence type="ECO:0000313" key="18">
    <source>
        <dbReference type="EMBL" id="RJX75600.1"/>
    </source>
</evidence>
<feature type="binding site" evidence="13">
    <location>
        <position position="286"/>
    </location>
    <ligand>
        <name>FAD</name>
        <dbReference type="ChEBI" id="CHEBI:57692"/>
    </ligand>
</feature>
<dbReference type="EC" id="1.3.8.4" evidence="4"/>
<dbReference type="Pfam" id="PF02770">
    <property type="entry name" value="Acyl-CoA_dh_M"/>
    <property type="match status" value="1"/>
</dbReference>
<dbReference type="Pfam" id="PF00441">
    <property type="entry name" value="Acyl-CoA_dh_1"/>
    <property type="match status" value="1"/>
</dbReference>
<dbReference type="Gene3D" id="1.20.140.10">
    <property type="entry name" value="Butyryl-CoA Dehydrogenase, subunit A, domain 3"/>
    <property type="match status" value="1"/>
</dbReference>
<dbReference type="GO" id="GO:0006552">
    <property type="term" value="P:L-leucine catabolic process"/>
    <property type="evidence" value="ECO:0007669"/>
    <property type="project" value="TreeGrafter"/>
</dbReference>
<dbReference type="SUPFAM" id="SSF56645">
    <property type="entry name" value="Acyl-CoA dehydrogenase NM domain-like"/>
    <property type="match status" value="1"/>
</dbReference>
<feature type="binding site" evidence="13">
    <location>
        <begin position="343"/>
        <end position="347"/>
    </location>
    <ligand>
        <name>FAD</name>
        <dbReference type="ChEBI" id="CHEBI:57692"/>
    </ligand>
</feature>
<comment type="cofactor">
    <cofactor evidence="1 13 14">
        <name>FAD</name>
        <dbReference type="ChEBI" id="CHEBI:57692"/>
    </cofactor>
</comment>
<evidence type="ECO:0000259" key="17">
    <source>
        <dbReference type="Pfam" id="PF02771"/>
    </source>
</evidence>
<evidence type="ECO:0000313" key="19">
    <source>
        <dbReference type="Proteomes" id="UP000273252"/>
    </source>
</evidence>
<dbReference type="EMBL" id="QVMU01000001">
    <property type="protein sequence ID" value="RJX75600.1"/>
    <property type="molecule type" value="Genomic_DNA"/>
</dbReference>
<comment type="pathway">
    <text evidence="2">Amino-acid degradation; L-leucine degradation; (S)-3-hydroxy-3-methylglutaryl-CoA from 3-isovaleryl-CoA: step 1/3.</text>
</comment>
<dbReference type="InterPro" id="IPR006089">
    <property type="entry name" value="Acyl-CoA_DH_CS"/>
</dbReference>
<dbReference type="InterPro" id="IPR037069">
    <property type="entry name" value="AcylCoA_DH/ox_N_sf"/>
</dbReference>
<comment type="caution">
    <text evidence="18">The sequence shown here is derived from an EMBL/GenBank/DDBJ whole genome shotgun (WGS) entry which is preliminary data.</text>
</comment>
<evidence type="ECO:0000256" key="10">
    <source>
        <dbReference type="ARBA" id="ARBA00052875"/>
    </source>
</evidence>
<feature type="binding site" evidence="13">
    <location>
        <begin position="372"/>
        <end position="374"/>
    </location>
    <ligand>
        <name>FAD</name>
        <dbReference type="ChEBI" id="CHEBI:57692"/>
    </ligand>
</feature>
<gene>
    <name evidence="18" type="ORF">DZ860_02690</name>
</gene>
<dbReference type="PANTHER" id="PTHR43884:SF12">
    <property type="entry name" value="ISOVALERYL-COA DEHYDROGENASE, MITOCHONDRIAL-RELATED"/>
    <property type="match status" value="1"/>
</dbReference>
<dbReference type="SUPFAM" id="SSF47203">
    <property type="entry name" value="Acyl-CoA dehydrogenase C-terminal domain-like"/>
    <property type="match status" value="1"/>
</dbReference>